<protein>
    <submittedName>
        <fullName evidence="2">Uncharacterized protein</fullName>
    </submittedName>
</protein>
<organism evidence="2 3">
    <name type="scientific">Favolaschia claudopus</name>
    <dbReference type="NCBI Taxonomy" id="2862362"/>
    <lineage>
        <taxon>Eukaryota</taxon>
        <taxon>Fungi</taxon>
        <taxon>Dikarya</taxon>
        <taxon>Basidiomycota</taxon>
        <taxon>Agaricomycotina</taxon>
        <taxon>Agaricomycetes</taxon>
        <taxon>Agaricomycetidae</taxon>
        <taxon>Agaricales</taxon>
        <taxon>Marasmiineae</taxon>
        <taxon>Mycenaceae</taxon>
        <taxon>Favolaschia</taxon>
    </lineage>
</organism>
<feature type="transmembrane region" description="Helical" evidence="1">
    <location>
        <begin position="39"/>
        <end position="57"/>
    </location>
</feature>
<dbReference type="EMBL" id="JAWWNJ010000069">
    <property type="protein sequence ID" value="KAK7007999.1"/>
    <property type="molecule type" value="Genomic_DNA"/>
</dbReference>
<name>A0AAW0AFZ8_9AGAR</name>
<feature type="transmembrane region" description="Helical" evidence="1">
    <location>
        <begin position="69"/>
        <end position="92"/>
    </location>
</feature>
<comment type="caution">
    <text evidence="2">The sequence shown here is derived from an EMBL/GenBank/DDBJ whole genome shotgun (WGS) entry which is preliminary data.</text>
</comment>
<keyword evidence="1" id="KW-0812">Transmembrane</keyword>
<keyword evidence="1" id="KW-1133">Transmembrane helix</keyword>
<accession>A0AAW0AFZ8</accession>
<reference evidence="2 3" key="1">
    <citation type="journal article" date="2024" name="J Genomics">
        <title>Draft genome sequencing and assembly of Favolaschia claudopus CIRM-BRFM 2984 isolated from oak limbs.</title>
        <authorList>
            <person name="Navarro D."/>
            <person name="Drula E."/>
            <person name="Chaduli D."/>
            <person name="Cazenave R."/>
            <person name="Ahrendt S."/>
            <person name="Wang J."/>
            <person name="Lipzen A."/>
            <person name="Daum C."/>
            <person name="Barry K."/>
            <person name="Grigoriev I.V."/>
            <person name="Favel A."/>
            <person name="Rosso M.N."/>
            <person name="Martin F."/>
        </authorList>
    </citation>
    <scope>NUCLEOTIDE SEQUENCE [LARGE SCALE GENOMIC DNA]</scope>
    <source>
        <strain evidence="2 3">CIRM-BRFM 2984</strain>
    </source>
</reference>
<keyword evidence="1" id="KW-0472">Membrane</keyword>
<gene>
    <name evidence="2" type="ORF">R3P38DRAFT_1624429</name>
</gene>
<evidence type="ECO:0000313" key="2">
    <source>
        <dbReference type="EMBL" id="KAK7007999.1"/>
    </source>
</evidence>
<evidence type="ECO:0000256" key="1">
    <source>
        <dbReference type="SAM" id="Phobius"/>
    </source>
</evidence>
<sequence length="185" mass="21449">MAVVRVEDCAHYAQLRPAHFLSPQIDPKMYLYQVYVSDYIYLLHLSPFFLSFSYTLSRTFVLTSTYIPISYTVMISLILSPTYTAVCCMLGYTSACLLAPLSRKTTLISSMLDWPSTYPCTSAFHLAHGLRVLLNPLHSTYSIDSLWYWCHYSLAWLMQGVRRTFACRLSLPWVRSLRWAWAESR</sequence>
<dbReference type="Proteomes" id="UP001362999">
    <property type="component" value="Unassembled WGS sequence"/>
</dbReference>
<dbReference type="AlphaFoldDB" id="A0AAW0AFZ8"/>
<keyword evidence="3" id="KW-1185">Reference proteome</keyword>
<evidence type="ECO:0000313" key="3">
    <source>
        <dbReference type="Proteomes" id="UP001362999"/>
    </source>
</evidence>
<proteinExistence type="predicted"/>